<sequence>MVFIGLELLNFGKRLARGFIDLLRQGVTYPSPVLRYATRLIGSLLSGQPQPHQSRNGSCASVPRCEAFATGIWKLYIPTATAFNMGAVLAANLAGYKGNSSTDRSNNIAWNYLDVKNLVSKEFIAGPHSRIDRDGPYVYVFQDRAKKTLYCHLPQIGLIALISEAAVEFLPCYRTSRQAILLHAKISDQRQGRG</sequence>
<protein>
    <submittedName>
        <fullName evidence="1">Uncharacterized protein</fullName>
    </submittedName>
</protein>
<dbReference type="EMBL" id="JAAMPC010000011">
    <property type="protein sequence ID" value="KAG2281525.1"/>
    <property type="molecule type" value="Genomic_DNA"/>
</dbReference>
<reference evidence="1 2" key="1">
    <citation type="submission" date="2020-02" db="EMBL/GenBank/DDBJ databases">
        <authorList>
            <person name="Ma Q."/>
            <person name="Huang Y."/>
            <person name="Song X."/>
            <person name="Pei D."/>
        </authorList>
    </citation>
    <scope>NUCLEOTIDE SEQUENCE [LARGE SCALE GENOMIC DNA]</scope>
    <source>
        <strain evidence="1">Sxm20200214</strain>
        <tissue evidence="1">Leaf</tissue>
    </source>
</reference>
<dbReference type="Proteomes" id="UP000886595">
    <property type="component" value="Unassembled WGS sequence"/>
</dbReference>
<accession>A0A8X7R3X8</accession>
<gene>
    <name evidence="1" type="ORF">Bca52824_052745</name>
</gene>
<organism evidence="1 2">
    <name type="scientific">Brassica carinata</name>
    <name type="common">Ethiopian mustard</name>
    <name type="synonym">Abyssinian cabbage</name>
    <dbReference type="NCBI Taxonomy" id="52824"/>
    <lineage>
        <taxon>Eukaryota</taxon>
        <taxon>Viridiplantae</taxon>
        <taxon>Streptophyta</taxon>
        <taxon>Embryophyta</taxon>
        <taxon>Tracheophyta</taxon>
        <taxon>Spermatophyta</taxon>
        <taxon>Magnoliopsida</taxon>
        <taxon>eudicotyledons</taxon>
        <taxon>Gunneridae</taxon>
        <taxon>Pentapetalae</taxon>
        <taxon>rosids</taxon>
        <taxon>malvids</taxon>
        <taxon>Brassicales</taxon>
        <taxon>Brassicaceae</taxon>
        <taxon>Brassiceae</taxon>
        <taxon>Brassica</taxon>
    </lineage>
</organism>
<comment type="caution">
    <text evidence="1">The sequence shown here is derived from an EMBL/GenBank/DDBJ whole genome shotgun (WGS) entry which is preliminary data.</text>
</comment>
<proteinExistence type="predicted"/>
<keyword evidence="2" id="KW-1185">Reference proteome</keyword>
<evidence type="ECO:0000313" key="2">
    <source>
        <dbReference type="Proteomes" id="UP000886595"/>
    </source>
</evidence>
<dbReference type="AlphaFoldDB" id="A0A8X7R3X8"/>
<name>A0A8X7R3X8_BRACI</name>
<evidence type="ECO:0000313" key="1">
    <source>
        <dbReference type="EMBL" id="KAG2281525.1"/>
    </source>
</evidence>